<evidence type="ECO:0000313" key="2">
    <source>
        <dbReference type="Proteomes" id="UP000828390"/>
    </source>
</evidence>
<dbReference type="AlphaFoldDB" id="A0A9D4KYB5"/>
<dbReference type="GO" id="GO:0003682">
    <property type="term" value="F:chromatin binding"/>
    <property type="evidence" value="ECO:0007669"/>
    <property type="project" value="TreeGrafter"/>
</dbReference>
<dbReference type="Proteomes" id="UP000828390">
    <property type="component" value="Unassembled WGS sequence"/>
</dbReference>
<dbReference type="GO" id="GO:0045892">
    <property type="term" value="P:negative regulation of DNA-templated transcription"/>
    <property type="evidence" value="ECO:0007669"/>
    <property type="project" value="TreeGrafter"/>
</dbReference>
<dbReference type="GO" id="GO:0000976">
    <property type="term" value="F:transcription cis-regulatory region binding"/>
    <property type="evidence" value="ECO:0007669"/>
    <property type="project" value="TreeGrafter"/>
</dbReference>
<dbReference type="GO" id="GO:0005677">
    <property type="term" value="C:chromatin silencing complex"/>
    <property type="evidence" value="ECO:0007669"/>
    <property type="project" value="TreeGrafter"/>
</dbReference>
<organism evidence="1 2">
    <name type="scientific">Dreissena polymorpha</name>
    <name type="common">Zebra mussel</name>
    <name type="synonym">Mytilus polymorpha</name>
    <dbReference type="NCBI Taxonomy" id="45954"/>
    <lineage>
        <taxon>Eukaryota</taxon>
        <taxon>Metazoa</taxon>
        <taxon>Spiralia</taxon>
        <taxon>Lophotrochozoa</taxon>
        <taxon>Mollusca</taxon>
        <taxon>Bivalvia</taxon>
        <taxon>Autobranchia</taxon>
        <taxon>Heteroconchia</taxon>
        <taxon>Euheterodonta</taxon>
        <taxon>Imparidentia</taxon>
        <taxon>Neoheterodontei</taxon>
        <taxon>Myida</taxon>
        <taxon>Dreissenoidea</taxon>
        <taxon>Dreissenidae</taxon>
        <taxon>Dreissena</taxon>
    </lineage>
</organism>
<reference evidence="1" key="2">
    <citation type="submission" date="2020-11" db="EMBL/GenBank/DDBJ databases">
        <authorList>
            <person name="McCartney M.A."/>
            <person name="Auch B."/>
            <person name="Kono T."/>
            <person name="Mallez S."/>
            <person name="Becker A."/>
            <person name="Gohl D.M."/>
            <person name="Silverstein K.A.T."/>
            <person name="Koren S."/>
            <person name="Bechman K.B."/>
            <person name="Herman A."/>
            <person name="Abrahante J.E."/>
            <person name="Garbe J."/>
        </authorList>
    </citation>
    <scope>NUCLEOTIDE SEQUENCE</scope>
    <source>
        <strain evidence="1">Duluth1</strain>
        <tissue evidence="1">Whole animal</tissue>
    </source>
</reference>
<dbReference type="EMBL" id="JAIWYP010000003">
    <property type="protein sequence ID" value="KAH3847923.1"/>
    <property type="molecule type" value="Genomic_DNA"/>
</dbReference>
<name>A0A9D4KYB5_DREPO</name>
<comment type="caution">
    <text evidence="1">The sequence shown here is derived from an EMBL/GenBank/DDBJ whole genome shotgun (WGS) entry which is preliminary data.</text>
</comment>
<reference evidence="1" key="1">
    <citation type="journal article" date="2019" name="bioRxiv">
        <title>The Genome of the Zebra Mussel, Dreissena polymorpha: A Resource for Invasive Species Research.</title>
        <authorList>
            <person name="McCartney M.A."/>
            <person name="Auch B."/>
            <person name="Kono T."/>
            <person name="Mallez S."/>
            <person name="Zhang Y."/>
            <person name="Obille A."/>
            <person name="Becker A."/>
            <person name="Abrahante J.E."/>
            <person name="Garbe J."/>
            <person name="Badalamenti J.P."/>
            <person name="Herman A."/>
            <person name="Mangelson H."/>
            <person name="Liachko I."/>
            <person name="Sullivan S."/>
            <person name="Sone E.D."/>
            <person name="Koren S."/>
            <person name="Silverstein K.A.T."/>
            <person name="Beckman K.B."/>
            <person name="Gohl D.M."/>
        </authorList>
    </citation>
    <scope>NUCLEOTIDE SEQUENCE</scope>
    <source>
        <strain evidence="1">Duluth1</strain>
        <tissue evidence="1">Whole animal</tissue>
    </source>
</reference>
<dbReference type="PANTHER" id="PTHR46576:SF1">
    <property type="entry name" value="BROMO ADJACENT HOMOLOGY DOMAIN-CONTAINING 1 PROTEIN"/>
    <property type="match status" value="1"/>
</dbReference>
<dbReference type="PANTHER" id="PTHR46576">
    <property type="entry name" value="BROMO ADJACENT HOMOLOGY DOMAIN-CONTAINING 1 PROTEIN"/>
    <property type="match status" value="1"/>
</dbReference>
<evidence type="ECO:0000313" key="1">
    <source>
        <dbReference type="EMBL" id="KAH3847923.1"/>
    </source>
</evidence>
<dbReference type="InterPro" id="IPR053032">
    <property type="entry name" value="BAH_domain-containing"/>
</dbReference>
<protein>
    <submittedName>
        <fullName evidence="1">Uncharacterized protein</fullName>
    </submittedName>
</protein>
<dbReference type="GO" id="GO:0031507">
    <property type="term" value="P:heterochromatin formation"/>
    <property type="evidence" value="ECO:0007669"/>
    <property type="project" value="TreeGrafter"/>
</dbReference>
<accession>A0A9D4KYB5</accession>
<keyword evidence="2" id="KW-1185">Reference proteome</keyword>
<sequence>MSLRSLVSYGTLNIFIHRYHAEVERARFNLPSRKAVVPVPEEPYPDNKIPPVDADPETVFLCRQVYDIKLKRVLKNPS</sequence>
<proteinExistence type="predicted"/>
<gene>
    <name evidence="1" type="ORF">DPMN_090259</name>
</gene>